<keyword evidence="2 5" id="KW-0645">Protease</keyword>
<feature type="active site" description="Charge relay system" evidence="5">
    <location>
        <position position="52"/>
    </location>
</feature>
<dbReference type="Pfam" id="PF00082">
    <property type="entry name" value="Peptidase_S8"/>
    <property type="match status" value="1"/>
</dbReference>
<dbReference type="SUPFAM" id="SSF52743">
    <property type="entry name" value="Subtilisin-like"/>
    <property type="match status" value="1"/>
</dbReference>
<dbReference type="InterPro" id="IPR023828">
    <property type="entry name" value="Peptidase_S8_Ser-AS"/>
</dbReference>
<dbReference type="PRINTS" id="PR00723">
    <property type="entry name" value="SUBTILISIN"/>
</dbReference>
<evidence type="ECO:0000256" key="4">
    <source>
        <dbReference type="ARBA" id="ARBA00022825"/>
    </source>
</evidence>
<evidence type="ECO:0000256" key="5">
    <source>
        <dbReference type="PROSITE-ProRule" id="PRU01240"/>
    </source>
</evidence>
<feature type="active site" description="Charge relay system" evidence="5">
    <location>
        <position position="220"/>
    </location>
</feature>
<dbReference type="Gene3D" id="3.40.50.200">
    <property type="entry name" value="Peptidase S8/S53 domain"/>
    <property type="match status" value="1"/>
</dbReference>
<evidence type="ECO:0000256" key="1">
    <source>
        <dbReference type="ARBA" id="ARBA00011073"/>
    </source>
</evidence>
<keyword evidence="8" id="KW-1185">Reference proteome</keyword>
<sequence>MELTSGRPEVVVGLIDGSVLKQHPELVSANIREVSGNLSGQCVQASSTACIHGTFVAGILVGTRNSLAPAICSNCTLLVRPIFAETLSGKEQMPSATPSDLATAIIESIDAGARILNMSVAIAQPSSQGERELQEALDYAISRGVIAVVASGNQGTLGSSAITRHPWVIPVVACDLQGRLVSYSNLGSSIGRRGLSAPGDQITSLGTDEKTLTLTLGGTSVAVPFVTGAIALLWSQFPTATATEIQLAVTQSHGSRRTTVVPPLLDAWAAYQIMAKSHA</sequence>
<dbReference type="PROSITE" id="PS51892">
    <property type="entry name" value="SUBTILASE"/>
    <property type="match status" value="1"/>
</dbReference>
<keyword evidence="3 5" id="KW-0378">Hydrolase</keyword>
<evidence type="ECO:0000313" key="8">
    <source>
        <dbReference type="Proteomes" id="UP000738376"/>
    </source>
</evidence>
<protein>
    <submittedName>
        <fullName evidence="7">S8/S53 family peptidase</fullName>
    </submittedName>
</protein>
<dbReference type="InterPro" id="IPR036852">
    <property type="entry name" value="Peptidase_S8/S53_dom_sf"/>
</dbReference>
<dbReference type="CDD" id="cd00306">
    <property type="entry name" value="Peptidases_S8_S53"/>
    <property type="match status" value="1"/>
</dbReference>
<evidence type="ECO:0000256" key="2">
    <source>
        <dbReference type="ARBA" id="ARBA00022670"/>
    </source>
</evidence>
<accession>A0ABX1LWS9</accession>
<keyword evidence="4 5" id="KW-0720">Serine protease</keyword>
<dbReference type="InterPro" id="IPR000209">
    <property type="entry name" value="Peptidase_S8/S53_dom"/>
</dbReference>
<reference evidence="7 8" key="1">
    <citation type="submission" date="2020-03" db="EMBL/GenBank/DDBJ databases">
        <title>Draft Genome Sequence of 2-Methylisoborneol Producing Pseudanabaena yagii Strain GIHE-NHR1 Isolated from North Han River in South Korea.</title>
        <authorList>
            <person name="Jeong J."/>
        </authorList>
    </citation>
    <scope>NUCLEOTIDE SEQUENCE [LARGE SCALE GENOMIC DNA]</scope>
    <source>
        <strain evidence="7 8">GIHE-NHR1</strain>
    </source>
</reference>
<evidence type="ECO:0000256" key="3">
    <source>
        <dbReference type="ARBA" id="ARBA00022801"/>
    </source>
</evidence>
<comment type="caution">
    <text evidence="7">The sequence shown here is derived from an EMBL/GenBank/DDBJ whole genome shotgun (WGS) entry which is preliminary data.</text>
</comment>
<proteinExistence type="inferred from homology"/>
<feature type="domain" description="Peptidase S8/S53" evidence="6">
    <location>
        <begin position="9"/>
        <end position="252"/>
    </location>
</feature>
<dbReference type="PANTHER" id="PTHR43806">
    <property type="entry name" value="PEPTIDASE S8"/>
    <property type="match status" value="1"/>
</dbReference>
<evidence type="ECO:0000259" key="6">
    <source>
        <dbReference type="Pfam" id="PF00082"/>
    </source>
</evidence>
<organism evidence="7 8">
    <name type="scientific">Pseudanabaena yagii GIHE-NHR1</name>
    <dbReference type="NCBI Taxonomy" id="2722753"/>
    <lineage>
        <taxon>Bacteria</taxon>
        <taxon>Bacillati</taxon>
        <taxon>Cyanobacteriota</taxon>
        <taxon>Cyanophyceae</taxon>
        <taxon>Pseudanabaenales</taxon>
        <taxon>Pseudanabaenaceae</taxon>
        <taxon>Pseudanabaena</taxon>
        <taxon>Pseudanabaena yagii</taxon>
    </lineage>
</organism>
<dbReference type="Proteomes" id="UP000738376">
    <property type="component" value="Unassembled WGS sequence"/>
</dbReference>
<name>A0ABX1LWS9_9CYAN</name>
<gene>
    <name evidence="7" type="ORF">HC246_09865</name>
</gene>
<comment type="similarity">
    <text evidence="1 5">Belongs to the peptidase S8 family.</text>
</comment>
<dbReference type="PANTHER" id="PTHR43806:SF11">
    <property type="entry name" value="CEREVISIN-RELATED"/>
    <property type="match status" value="1"/>
</dbReference>
<dbReference type="InterPro" id="IPR015500">
    <property type="entry name" value="Peptidase_S8_subtilisin-rel"/>
</dbReference>
<dbReference type="InterPro" id="IPR050131">
    <property type="entry name" value="Peptidase_S8_subtilisin-like"/>
</dbReference>
<evidence type="ECO:0000313" key="7">
    <source>
        <dbReference type="EMBL" id="NMF58317.1"/>
    </source>
</evidence>
<feature type="active site" description="Charge relay system" evidence="5">
    <location>
        <position position="16"/>
    </location>
</feature>
<dbReference type="PROSITE" id="PS00138">
    <property type="entry name" value="SUBTILASE_SER"/>
    <property type="match status" value="1"/>
</dbReference>
<dbReference type="EMBL" id="JAAVJL010000001">
    <property type="protein sequence ID" value="NMF58317.1"/>
    <property type="molecule type" value="Genomic_DNA"/>
</dbReference>